<dbReference type="RefSeq" id="WP_165106185.1">
    <property type="nucleotide sequence ID" value="NZ_JAAKYA010000024.1"/>
</dbReference>
<dbReference type="Gene3D" id="3.40.50.720">
    <property type="entry name" value="NAD(P)-binding Rossmann-like Domain"/>
    <property type="match status" value="1"/>
</dbReference>
<dbReference type="InterPro" id="IPR036291">
    <property type="entry name" value="NAD(P)-bd_dom_sf"/>
</dbReference>
<evidence type="ECO:0000256" key="1">
    <source>
        <dbReference type="RuleBase" id="RU000363"/>
    </source>
</evidence>
<dbReference type="GO" id="GO:0016616">
    <property type="term" value="F:oxidoreductase activity, acting on the CH-OH group of donors, NAD or NADP as acceptor"/>
    <property type="evidence" value="ECO:0007669"/>
    <property type="project" value="TreeGrafter"/>
</dbReference>
<dbReference type="PROSITE" id="PS00061">
    <property type="entry name" value="ADH_SHORT"/>
    <property type="match status" value="1"/>
</dbReference>
<dbReference type="SUPFAM" id="SSF51735">
    <property type="entry name" value="NAD(P)-binding Rossmann-fold domains"/>
    <property type="match status" value="1"/>
</dbReference>
<dbReference type="PRINTS" id="PR00080">
    <property type="entry name" value="SDRFAMILY"/>
</dbReference>
<dbReference type="InterPro" id="IPR020904">
    <property type="entry name" value="Sc_DH/Rdtase_CS"/>
</dbReference>
<reference evidence="2 3" key="1">
    <citation type="submission" date="2020-02" db="EMBL/GenBank/DDBJ databases">
        <title>Draft genome sequence of Limisphaera ngatamarikiensis NGM72.4T, a thermophilic Verrucomicrobia grouped in subdivision 3.</title>
        <authorList>
            <person name="Carere C.R."/>
            <person name="Steen J."/>
            <person name="Hugenholtz P."/>
            <person name="Stott M.B."/>
        </authorList>
    </citation>
    <scope>NUCLEOTIDE SEQUENCE [LARGE SCALE GENOMIC DNA]</scope>
    <source>
        <strain evidence="2 3">NGM72.4</strain>
    </source>
</reference>
<name>A0A6M1RME7_9BACT</name>
<comment type="caution">
    <text evidence="2">The sequence shown here is derived from an EMBL/GenBank/DDBJ whole genome shotgun (WGS) entry which is preliminary data.</text>
</comment>
<dbReference type="GO" id="GO:0005829">
    <property type="term" value="C:cytosol"/>
    <property type="evidence" value="ECO:0007669"/>
    <property type="project" value="TreeGrafter"/>
</dbReference>
<evidence type="ECO:0000313" key="3">
    <source>
        <dbReference type="Proteomes" id="UP000477311"/>
    </source>
</evidence>
<accession>A0A6M1RME7</accession>
<dbReference type="InterPro" id="IPR053241">
    <property type="entry name" value="NADPH_pterin_aldehyde_rdct"/>
</dbReference>
<evidence type="ECO:0000313" key="2">
    <source>
        <dbReference type="EMBL" id="NGO38617.1"/>
    </source>
</evidence>
<proteinExistence type="inferred from homology"/>
<sequence>MNAAGLVVITGATRGLGRAMVAEFSRRGWTVAGCGRNPVAVTELARQFPEPHRFDPVDVRDDAAVRQWAETVMGRLGAPDLLLNNAAVINRLAPLWELSAQEFDLVIDVNIKGVTNVIRHFVPAMIRRGRGVIVNFSSGWGRSVDAQVAPYCATKWAIEGLTRALAEELPRGLAAVALNPGIIHTDMLESCFGSSAAAYPPPETWARSAVPFLLKLGPSHNGQSLTAPGA</sequence>
<dbReference type="InterPro" id="IPR002347">
    <property type="entry name" value="SDR_fam"/>
</dbReference>
<dbReference type="CDD" id="cd05233">
    <property type="entry name" value="SDR_c"/>
    <property type="match status" value="1"/>
</dbReference>
<gene>
    <name evidence="2" type="ORF">G4L39_04270</name>
</gene>
<dbReference type="Pfam" id="PF00106">
    <property type="entry name" value="adh_short"/>
    <property type="match status" value="1"/>
</dbReference>
<protein>
    <submittedName>
        <fullName evidence="2">SDR family oxidoreductase</fullName>
    </submittedName>
</protein>
<dbReference type="EMBL" id="JAAKYA010000024">
    <property type="protein sequence ID" value="NGO38617.1"/>
    <property type="molecule type" value="Genomic_DNA"/>
</dbReference>
<keyword evidence="3" id="KW-1185">Reference proteome</keyword>
<dbReference type="PRINTS" id="PR00081">
    <property type="entry name" value="GDHRDH"/>
</dbReference>
<dbReference type="PANTHER" id="PTHR45267">
    <property type="match status" value="1"/>
</dbReference>
<comment type="similarity">
    <text evidence="1">Belongs to the short-chain dehydrogenases/reductases (SDR) family.</text>
</comment>
<dbReference type="PANTHER" id="PTHR45267:SF2">
    <property type="entry name" value="NADPH-DEPENDENT PTERIN ALDEHYDE REDUCTASE"/>
    <property type="match status" value="1"/>
</dbReference>
<dbReference type="AlphaFoldDB" id="A0A6M1RME7"/>
<organism evidence="2 3">
    <name type="scientific">Limisphaera ngatamarikiensis</name>
    <dbReference type="NCBI Taxonomy" id="1324935"/>
    <lineage>
        <taxon>Bacteria</taxon>
        <taxon>Pseudomonadati</taxon>
        <taxon>Verrucomicrobiota</taxon>
        <taxon>Verrucomicrobiia</taxon>
        <taxon>Limisphaerales</taxon>
        <taxon>Limisphaeraceae</taxon>
        <taxon>Limisphaera</taxon>
    </lineage>
</organism>
<dbReference type="Proteomes" id="UP000477311">
    <property type="component" value="Unassembled WGS sequence"/>
</dbReference>